<protein>
    <submittedName>
        <fullName evidence="1">Ribosomal 50S subunit-recycling heat shock protein</fullName>
    </submittedName>
</protein>
<reference evidence="1 2" key="1">
    <citation type="submission" date="2020-08" db="EMBL/GenBank/DDBJ databases">
        <title>Genomic Encyclopedia of Type Strains, Phase IV (KMG-IV): sequencing the most valuable type-strain genomes for metagenomic binning, comparative biology and taxonomic classification.</title>
        <authorList>
            <person name="Goeker M."/>
        </authorList>
    </citation>
    <scope>NUCLEOTIDE SEQUENCE [LARGE SCALE GENOMIC DNA]</scope>
    <source>
        <strain evidence="1 2">DSM 101730</strain>
    </source>
</reference>
<proteinExistence type="predicted"/>
<keyword evidence="1" id="KW-0346">Stress response</keyword>
<accession>A0A840SFG6</accession>
<sequence length="69" mass="7177">MRVNTVRVQKPATNVRVGDGVTIAYAGRVHAVRIVGLGGRRGPASEAQTLYIEVGALAAPLEPGPEPDT</sequence>
<gene>
    <name evidence="1" type="ORF">HNP73_001605</name>
</gene>
<dbReference type="SUPFAM" id="SSF55174">
    <property type="entry name" value="Alpha-L RNA-binding motif"/>
    <property type="match status" value="1"/>
</dbReference>
<name>A0A840SFG6_9RHOB</name>
<keyword evidence="2" id="KW-1185">Reference proteome</keyword>
<organism evidence="1 2">
    <name type="scientific">Amaricoccus macauensis</name>
    <dbReference type="NCBI Taxonomy" id="57001"/>
    <lineage>
        <taxon>Bacteria</taxon>
        <taxon>Pseudomonadati</taxon>
        <taxon>Pseudomonadota</taxon>
        <taxon>Alphaproteobacteria</taxon>
        <taxon>Rhodobacterales</taxon>
        <taxon>Paracoccaceae</taxon>
        <taxon>Amaricoccus</taxon>
    </lineage>
</organism>
<dbReference type="GO" id="GO:0003723">
    <property type="term" value="F:RNA binding"/>
    <property type="evidence" value="ECO:0007669"/>
    <property type="project" value="InterPro"/>
</dbReference>
<comment type="caution">
    <text evidence="1">The sequence shown here is derived from an EMBL/GenBank/DDBJ whole genome shotgun (WGS) entry which is preliminary data.</text>
</comment>
<dbReference type="InterPro" id="IPR036986">
    <property type="entry name" value="S4_RNA-bd_sf"/>
</dbReference>
<dbReference type="EMBL" id="JACHFM010000002">
    <property type="protein sequence ID" value="MBB5221669.1"/>
    <property type="molecule type" value="Genomic_DNA"/>
</dbReference>
<evidence type="ECO:0000313" key="2">
    <source>
        <dbReference type="Proteomes" id="UP000549457"/>
    </source>
</evidence>
<dbReference type="Proteomes" id="UP000549457">
    <property type="component" value="Unassembled WGS sequence"/>
</dbReference>
<evidence type="ECO:0000313" key="1">
    <source>
        <dbReference type="EMBL" id="MBB5221669.1"/>
    </source>
</evidence>
<dbReference type="Gene3D" id="3.10.290.10">
    <property type="entry name" value="RNA-binding S4 domain"/>
    <property type="match status" value="1"/>
</dbReference>
<dbReference type="AlphaFoldDB" id="A0A840SFG6"/>